<gene>
    <name evidence="2" type="ORF">SDC9_198706</name>
</gene>
<dbReference type="EMBL" id="VSSQ01115777">
    <property type="protein sequence ID" value="MPN51065.1"/>
    <property type="molecule type" value="Genomic_DNA"/>
</dbReference>
<feature type="region of interest" description="Disordered" evidence="1">
    <location>
        <begin position="65"/>
        <end position="84"/>
    </location>
</feature>
<name>A0A645IIE8_9ZZZZ</name>
<feature type="compositionally biased region" description="Basic residues" evidence="1">
    <location>
        <begin position="66"/>
        <end position="78"/>
    </location>
</feature>
<protein>
    <submittedName>
        <fullName evidence="2">Uncharacterized protein</fullName>
    </submittedName>
</protein>
<dbReference type="AlphaFoldDB" id="A0A645IIE8"/>
<evidence type="ECO:0000313" key="2">
    <source>
        <dbReference type="EMBL" id="MPN51065.1"/>
    </source>
</evidence>
<organism evidence="2">
    <name type="scientific">bioreactor metagenome</name>
    <dbReference type="NCBI Taxonomy" id="1076179"/>
    <lineage>
        <taxon>unclassified sequences</taxon>
        <taxon>metagenomes</taxon>
        <taxon>ecological metagenomes</taxon>
    </lineage>
</organism>
<sequence length="84" mass="9705">MRSQHEENPLPAAFGGWFCHPPSRSKAHRPNLIPDARFFARHLVLHPRHDNALYKITLAKEINNHTRQKRKAGSRKHTGVVILK</sequence>
<accession>A0A645IIE8</accession>
<proteinExistence type="predicted"/>
<evidence type="ECO:0000256" key="1">
    <source>
        <dbReference type="SAM" id="MobiDB-lite"/>
    </source>
</evidence>
<comment type="caution">
    <text evidence="2">The sequence shown here is derived from an EMBL/GenBank/DDBJ whole genome shotgun (WGS) entry which is preliminary data.</text>
</comment>
<reference evidence="2" key="1">
    <citation type="submission" date="2019-08" db="EMBL/GenBank/DDBJ databases">
        <authorList>
            <person name="Kucharzyk K."/>
            <person name="Murdoch R.W."/>
            <person name="Higgins S."/>
            <person name="Loffler F."/>
        </authorList>
    </citation>
    <scope>NUCLEOTIDE SEQUENCE</scope>
</reference>